<keyword evidence="3" id="KW-0808">Transferase</keyword>
<feature type="transmembrane region" description="Helical" evidence="7">
    <location>
        <begin position="308"/>
        <end position="329"/>
    </location>
</feature>
<keyword evidence="4 7" id="KW-0812">Transmembrane</keyword>
<dbReference type="Pfam" id="PF00953">
    <property type="entry name" value="Glycos_transf_4"/>
    <property type="match status" value="1"/>
</dbReference>
<dbReference type="PANTHER" id="PTHR22926">
    <property type="entry name" value="PHOSPHO-N-ACETYLMURAMOYL-PENTAPEPTIDE-TRANSFERASE"/>
    <property type="match status" value="1"/>
</dbReference>
<name>A0A382AFE3_9ZZZZ</name>
<dbReference type="AlphaFoldDB" id="A0A382AFE3"/>
<evidence type="ECO:0000313" key="8">
    <source>
        <dbReference type="EMBL" id="SVA99697.1"/>
    </source>
</evidence>
<evidence type="ECO:0000256" key="1">
    <source>
        <dbReference type="ARBA" id="ARBA00004651"/>
    </source>
</evidence>
<evidence type="ECO:0000256" key="6">
    <source>
        <dbReference type="ARBA" id="ARBA00023136"/>
    </source>
</evidence>
<evidence type="ECO:0008006" key="9">
    <source>
        <dbReference type="Google" id="ProtNLM"/>
    </source>
</evidence>
<dbReference type="PANTHER" id="PTHR22926:SF3">
    <property type="entry name" value="UNDECAPRENYL-PHOSPHATE ALPHA-N-ACETYLGLUCOSAMINYL 1-PHOSPHATE TRANSFERASE"/>
    <property type="match status" value="1"/>
</dbReference>
<keyword evidence="2" id="KW-1003">Cell membrane</keyword>
<dbReference type="GO" id="GO:0009103">
    <property type="term" value="P:lipopolysaccharide biosynthetic process"/>
    <property type="evidence" value="ECO:0007669"/>
    <property type="project" value="TreeGrafter"/>
</dbReference>
<gene>
    <name evidence="8" type="ORF">METZ01_LOCUS152551</name>
</gene>
<dbReference type="GO" id="GO:0005886">
    <property type="term" value="C:plasma membrane"/>
    <property type="evidence" value="ECO:0007669"/>
    <property type="project" value="UniProtKB-SubCell"/>
</dbReference>
<organism evidence="8">
    <name type="scientific">marine metagenome</name>
    <dbReference type="NCBI Taxonomy" id="408172"/>
    <lineage>
        <taxon>unclassified sequences</taxon>
        <taxon>metagenomes</taxon>
        <taxon>ecological metagenomes</taxon>
    </lineage>
</organism>
<keyword evidence="6 7" id="KW-0472">Membrane</keyword>
<evidence type="ECO:0000256" key="7">
    <source>
        <dbReference type="SAM" id="Phobius"/>
    </source>
</evidence>
<dbReference type="GO" id="GO:0071555">
    <property type="term" value="P:cell wall organization"/>
    <property type="evidence" value="ECO:0007669"/>
    <property type="project" value="TreeGrafter"/>
</dbReference>
<dbReference type="CDD" id="cd06853">
    <property type="entry name" value="GT_WecA_like"/>
    <property type="match status" value="1"/>
</dbReference>
<accession>A0A382AFE3</accession>
<feature type="transmembrane region" description="Helical" evidence="7">
    <location>
        <begin position="91"/>
        <end position="111"/>
    </location>
</feature>
<feature type="transmembrane region" description="Helical" evidence="7">
    <location>
        <begin position="377"/>
        <end position="395"/>
    </location>
</feature>
<feature type="transmembrane region" description="Helical" evidence="7">
    <location>
        <begin position="149"/>
        <end position="166"/>
    </location>
</feature>
<dbReference type="GO" id="GO:0016780">
    <property type="term" value="F:phosphotransferase activity, for other substituted phosphate groups"/>
    <property type="evidence" value="ECO:0007669"/>
    <property type="project" value="InterPro"/>
</dbReference>
<proteinExistence type="predicted"/>
<dbReference type="EMBL" id="UINC01024972">
    <property type="protein sequence ID" value="SVA99697.1"/>
    <property type="molecule type" value="Genomic_DNA"/>
</dbReference>
<keyword evidence="5 7" id="KW-1133">Transmembrane helix</keyword>
<reference evidence="8" key="1">
    <citation type="submission" date="2018-05" db="EMBL/GenBank/DDBJ databases">
        <authorList>
            <person name="Lanie J.A."/>
            <person name="Ng W.-L."/>
            <person name="Kazmierczak K.M."/>
            <person name="Andrzejewski T.M."/>
            <person name="Davidsen T.M."/>
            <person name="Wayne K.J."/>
            <person name="Tettelin H."/>
            <person name="Glass J.I."/>
            <person name="Rusch D."/>
            <person name="Podicherti R."/>
            <person name="Tsui H.-C.T."/>
            <person name="Winkler M.E."/>
        </authorList>
    </citation>
    <scope>NUCLEOTIDE SEQUENCE</scope>
</reference>
<feature type="transmembrane region" description="Helical" evidence="7">
    <location>
        <begin position="45"/>
        <end position="61"/>
    </location>
</feature>
<feature type="transmembrane region" description="Helical" evidence="7">
    <location>
        <begin position="232"/>
        <end position="253"/>
    </location>
</feature>
<feature type="transmembrane region" description="Helical" evidence="7">
    <location>
        <begin position="402"/>
        <end position="419"/>
    </location>
</feature>
<protein>
    <recommendedName>
        <fullName evidence="9">Undecaprenyl/decaprenyl-phosphate alpha-N-acetylglucosaminyl 1-phosphate transferase</fullName>
    </recommendedName>
</protein>
<feature type="transmembrane region" description="Helical" evidence="7">
    <location>
        <begin position="425"/>
        <end position="443"/>
    </location>
</feature>
<evidence type="ECO:0000256" key="4">
    <source>
        <dbReference type="ARBA" id="ARBA00022692"/>
    </source>
</evidence>
<comment type="subcellular location">
    <subcellularLocation>
        <location evidence="1">Cell membrane</location>
        <topology evidence="1">Multi-pass membrane protein</topology>
    </subcellularLocation>
</comment>
<feature type="transmembrane region" description="Helical" evidence="7">
    <location>
        <begin position="123"/>
        <end position="142"/>
    </location>
</feature>
<evidence type="ECO:0000256" key="3">
    <source>
        <dbReference type="ARBA" id="ARBA00022679"/>
    </source>
</evidence>
<dbReference type="InterPro" id="IPR000715">
    <property type="entry name" value="Glycosyl_transferase_4"/>
</dbReference>
<feature type="transmembrane region" description="Helical" evidence="7">
    <location>
        <begin position="6"/>
        <end position="24"/>
    </location>
</feature>
<feature type="transmembrane region" description="Helical" evidence="7">
    <location>
        <begin position="196"/>
        <end position="217"/>
    </location>
</feature>
<feature type="transmembrane region" description="Helical" evidence="7">
    <location>
        <begin position="455"/>
        <end position="472"/>
    </location>
</feature>
<evidence type="ECO:0000256" key="2">
    <source>
        <dbReference type="ARBA" id="ARBA00022475"/>
    </source>
</evidence>
<evidence type="ECO:0000256" key="5">
    <source>
        <dbReference type="ARBA" id="ARBA00022989"/>
    </source>
</evidence>
<feature type="transmembrane region" description="Helical" evidence="7">
    <location>
        <begin position="274"/>
        <end position="296"/>
    </location>
</feature>
<feature type="transmembrane region" description="Helical" evidence="7">
    <location>
        <begin position="350"/>
        <end position="371"/>
    </location>
</feature>
<dbReference type="GO" id="GO:0044038">
    <property type="term" value="P:cell wall macromolecule biosynthetic process"/>
    <property type="evidence" value="ECO:0007669"/>
    <property type="project" value="TreeGrafter"/>
</dbReference>
<feature type="transmembrane region" description="Helical" evidence="7">
    <location>
        <begin position="478"/>
        <end position="497"/>
    </location>
</feature>
<sequence>MSFSPILFFSVSVIFTWVVFQFIGKNYALDQPNLRKRHSSSVPQIGGLVFGPLLLLIAWWLGLAPGWYLISGLVSILLGAADDVRHVPWQVKLTVQLALAAYIATIFWGSFDTITFYNYSFPVTQISLLAIFLFWFVGIYNAVNLLDGLDGLAGGFMVLVCIGAALAGNGAFAQLNFVLATLLLGFLVFNQRISKLFMGDAGSLFLGFNIAVMPLLFAENIPFSTTLNTTPFVLLATYLVADTTRVFFTRLAVKKSPMTADTIHFHHLILQQSGSYLASIGSIYFVTLITVLFAAFSFSNLLSVNFMLGHLALLLFFILTPPIQTYVPLFTRLVKPFYSWQINQDTRSPFLPRTLIIVFLLIGLLVSMGLYGEIFKVFQWQNVLGVLLLLVFIIFSPRDKMVMYVIQLGLVILIAQVTWGAELGTFTKLFSILLFVSYIIFTLERRLGSDISNFSALDLLMILFTIGGIVLSNLSFPFSAWFFLALFSLWFGLGFILQRTVYLDL</sequence>